<dbReference type="InterPro" id="IPR026898">
    <property type="entry name" value="PrsW"/>
</dbReference>
<keyword evidence="1" id="KW-0472">Membrane</keyword>
<keyword evidence="1" id="KW-1133">Transmembrane helix</keyword>
<keyword evidence="2" id="KW-0645">Protease</keyword>
<dbReference type="RefSeq" id="WP_252439184.1">
    <property type="nucleotide sequence ID" value="NZ_JAGSOV010000034.1"/>
</dbReference>
<gene>
    <name evidence="2" type="ORF">KDL28_15460</name>
</gene>
<dbReference type="Proteomes" id="UP001165283">
    <property type="component" value="Unassembled WGS sequence"/>
</dbReference>
<evidence type="ECO:0000313" key="2">
    <source>
        <dbReference type="EMBL" id="MCO1656458.1"/>
    </source>
</evidence>
<evidence type="ECO:0000313" key="3">
    <source>
        <dbReference type="Proteomes" id="UP001165283"/>
    </source>
</evidence>
<dbReference type="EMBL" id="JAGSOV010000034">
    <property type="protein sequence ID" value="MCO1656458.1"/>
    <property type="molecule type" value="Genomic_DNA"/>
</dbReference>
<feature type="transmembrane region" description="Helical" evidence="1">
    <location>
        <begin position="223"/>
        <end position="240"/>
    </location>
</feature>
<feature type="transmembrane region" description="Helical" evidence="1">
    <location>
        <begin position="118"/>
        <end position="141"/>
    </location>
</feature>
<protein>
    <submittedName>
        <fullName evidence="2">PrsW family intramembrane metalloprotease</fullName>
    </submittedName>
</protein>
<organism evidence="2 3">
    <name type="scientific">Pseudonocardia humida</name>
    <dbReference type="NCBI Taxonomy" id="2800819"/>
    <lineage>
        <taxon>Bacteria</taxon>
        <taxon>Bacillati</taxon>
        <taxon>Actinomycetota</taxon>
        <taxon>Actinomycetes</taxon>
        <taxon>Pseudonocardiales</taxon>
        <taxon>Pseudonocardiaceae</taxon>
        <taxon>Pseudonocardia</taxon>
    </lineage>
</organism>
<keyword evidence="3" id="KW-1185">Reference proteome</keyword>
<dbReference type="GO" id="GO:0008237">
    <property type="term" value="F:metallopeptidase activity"/>
    <property type="evidence" value="ECO:0007669"/>
    <property type="project" value="UniProtKB-KW"/>
</dbReference>
<keyword evidence="1" id="KW-0812">Transmembrane</keyword>
<feature type="transmembrane region" description="Helical" evidence="1">
    <location>
        <begin position="53"/>
        <end position="74"/>
    </location>
</feature>
<proteinExistence type="predicted"/>
<keyword evidence="2" id="KW-0482">Metalloprotease</keyword>
<evidence type="ECO:0000256" key="1">
    <source>
        <dbReference type="SAM" id="Phobius"/>
    </source>
</evidence>
<feature type="transmembrane region" description="Helical" evidence="1">
    <location>
        <begin position="86"/>
        <end position="106"/>
    </location>
</feature>
<feature type="transmembrane region" description="Helical" evidence="1">
    <location>
        <begin position="28"/>
        <end position="47"/>
    </location>
</feature>
<dbReference type="PANTHER" id="PTHR36844:SF1">
    <property type="entry name" value="PROTEASE PRSW"/>
    <property type="match status" value="1"/>
</dbReference>
<name>A0ABT1A0C7_9PSEU</name>
<feature type="transmembrane region" description="Helical" evidence="1">
    <location>
        <begin position="192"/>
        <end position="211"/>
    </location>
</feature>
<dbReference type="PANTHER" id="PTHR36844">
    <property type="entry name" value="PROTEASE PRSW"/>
    <property type="match status" value="1"/>
</dbReference>
<dbReference type="Pfam" id="PF13367">
    <property type="entry name" value="PrsW-protease"/>
    <property type="match status" value="1"/>
</dbReference>
<feature type="transmembrane region" description="Helical" evidence="1">
    <location>
        <begin position="246"/>
        <end position="264"/>
    </location>
</feature>
<accession>A0ABT1A0C7</accession>
<keyword evidence="2" id="KW-0378">Hydrolase</keyword>
<reference evidence="2" key="1">
    <citation type="submission" date="2021-04" db="EMBL/GenBank/DDBJ databases">
        <title>Pseudonocardia sp. nov., isolated from sandy soil of mangrove forest.</title>
        <authorList>
            <person name="Zan Z."/>
            <person name="Huang R."/>
            <person name="Liu W."/>
        </authorList>
    </citation>
    <scope>NUCLEOTIDE SEQUENCE</scope>
    <source>
        <strain evidence="2">S2-4</strain>
    </source>
</reference>
<sequence>MTYPARRASYPPPPLAARGPSALRRHGWLAVLVVGTALFSAVERTLVATDNPHLVPTAILLGAAIVPAAFLAFVYGRRLVYRVSPVVIAGSALLGGVVGTVTAGALEFDAQRDLGVLSMAGVGLIEEGSKLLVPLAVLVLFPRYRTRADGLLIGVAAGAGFAALETMGYAFTTLLQSKGSVTATVDVLLLRGLMSPAGHMAWTGIAVAALYAAAESGWAVRRAAGFLGAAALAVTLHALWDSRTTMAGTAVVAVVGLAALGWAVHRTAHVRRPVHHAAHYTLRYSRTAR</sequence>
<feature type="transmembrane region" description="Helical" evidence="1">
    <location>
        <begin position="150"/>
        <end position="172"/>
    </location>
</feature>
<comment type="caution">
    <text evidence="2">The sequence shown here is derived from an EMBL/GenBank/DDBJ whole genome shotgun (WGS) entry which is preliminary data.</text>
</comment>